<evidence type="ECO:0000256" key="2">
    <source>
        <dbReference type="ARBA" id="ARBA00004673"/>
    </source>
</evidence>
<gene>
    <name evidence="12" type="ORF">PHAECO_LOCUS1191</name>
</gene>
<reference evidence="12" key="1">
    <citation type="submission" date="2022-01" db="EMBL/GenBank/DDBJ databases">
        <authorList>
            <person name="King R."/>
        </authorList>
    </citation>
    <scope>NUCLEOTIDE SEQUENCE</scope>
</reference>
<dbReference type="GO" id="GO:0006123">
    <property type="term" value="P:mitochondrial electron transport, cytochrome c to oxygen"/>
    <property type="evidence" value="ECO:0007669"/>
    <property type="project" value="TreeGrafter"/>
</dbReference>
<evidence type="ECO:0000313" key="12">
    <source>
        <dbReference type="EMBL" id="CAH1117267.1"/>
    </source>
</evidence>
<accession>A0A9P0GK99</accession>
<dbReference type="GO" id="GO:0030234">
    <property type="term" value="F:enzyme regulator activity"/>
    <property type="evidence" value="ECO:0007669"/>
    <property type="project" value="TreeGrafter"/>
</dbReference>
<dbReference type="OrthoDB" id="5947505at2759"/>
<dbReference type="FunFam" id="4.10.95.10:FF:000001">
    <property type="entry name" value="Cytochrome c oxidase subunit 6A, mitochondrial"/>
    <property type="match status" value="1"/>
</dbReference>
<dbReference type="GO" id="GO:0005743">
    <property type="term" value="C:mitochondrial inner membrane"/>
    <property type="evidence" value="ECO:0007669"/>
    <property type="project" value="UniProtKB-SubCell"/>
</dbReference>
<dbReference type="Pfam" id="PF02046">
    <property type="entry name" value="COX6A"/>
    <property type="match status" value="1"/>
</dbReference>
<dbReference type="SUPFAM" id="SSF81411">
    <property type="entry name" value="Mitochondrial cytochrome c oxidase subunit VIa"/>
    <property type="match status" value="1"/>
</dbReference>
<evidence type="ECO:0008006" key="14">
    <source>
        <dbReference type="Google" id="ProtNLM"/>
    </source>
</evidence>
<dbReference type="InterPro" id="IPR001349">
    <property type="entry name" value="Cyt_c_oxidase_su6a"/>
</dbReference>
<keyword evidence="7 11" id="KW-1133">Transmembrane helix</keyword>
<evidence type="ECO:0000256" key="10">
    <source>
        <dbReference type="RuleBase" id="RU004396"/>
    </source>
</evidence>
<evidence type="ECO:0000256" key="1">
    <source>
        <dbReference type="ARBA" id="ARBA00004434"/>
    </source>
</evidence>
<proteinExistence type="inferred from homology"/>
<evidence type="ECO:0000256" key="11">
    <source>
        <dbReference type="SAM" id="Phobius"/>
    </source>
</evidence>
<evidence type="ECO:0000256" key="8">
    <source>
        <dbReference type="ARBA" id="ARBA00023128"/>
    </source>
</evidence>
<keyword evidence="13" id="KW-1185">Reference proteome</keyword>
<keyword evidence="6" id="KW-0809">Transit peptide</keyword>
<sequence>MTNQIVDNSELSLSKNYTSRQNSSEHTVMNNLIRILTQRAIHSTPTHSSHEPKCPPFRGGIPPPSHVGGYKIYKTLFFVVGLPLIALAMANCALRKQQRAECEERPPFVKYEYLRKRDKRYPWGDGVRSFFHNPKVNALPDGYEDE</sequence>
<evidence type="ECO:0000256" key="4">
    <source>
        <dbReference type="ARBA" id="ARBA00022692"/>
    </source>
</evidence>
<keyword evidence="8" id="KW-0496">Mitochondrion</keyword>
<dbReference type="Proteomes" id="UP001153737">
    <property type="component" value="Chromosome 1"/>
</dbReference>
<dbReference type="Gene3D" id="4.10.95.10">
    <property type="entry name" value="Cytochrome c oxidase, subunit VIa"/>
    <property type="match status" value="1"/>
</dbReference>
<dbReference type="InterPro" id="IPR036418">
    <property type="entry name" value="Cyt_c_oxidase_su6a_sf"/>
</dbReference>
<comment type="subcellular location">
    <subcellularLocation>
        <location evidence="1">Mitochondrion inner membrane</location>
        <topology evidence="1">Single-pass membrane protein</topology>
    </subcellularLocation>
</comment>
<keyword evidence="5" id="KW-0999">Mitochondrion inner membrane</keyword>
<evidence type="ECO:0000256" key="7">
    <source>
        <dbReference type="ARBA" id="ARBA00022989"/>
    </source>
</evidence>
<dbReference type="PANTHER" id="PTHR11504:SF0">
    <property type="entry name" value="CYTOCHROME C OXIDASE SUBUNIT"/>
    <property type="match status" value="1"/>
</dbReference>
<evidence type="ECO:0000256" key="6">
    <source>
        <dbReference type="ARBA" id="ARBA00022946"/>
    </source>
</evidence>
<feature type="transmembrane region" description="Helical" evidence="11">
    <location>
        <begin position="72"/>
        <end position="94"/>
    </location>
</feature>
<keyword evidence="4 11" id="KW-0812">Transmembrane</keyword>
<protein>
    <recommendedName>
        <fullName evidence="14">Cytochrome c oxidase subunit VIa</fullName>
    </recommendedName>
</protein>
<organism evidence="12 13">
    <name type="scientific">Phaedon cochleariae</name>
    <name type="common">Mustard beetle</name>
    <dbReference type="NCBI Taxonomy" id="80249"/>
    <lineage>
        <taxon>Eukaryota</taxon>
        <taxon>Metazoa</taxon>
        <taxon>Ecdysozoa</taxon>
        <taxon>Arthropoda</taxon>
        <taxon>Hexapoda</taxon>
        <taxon>Insecta</taxon>
        <taxon>Pterygota</taxon>
        <taxon>Neoptera</taxon>
        <taxon>Endopterygota</taxon>
        <taxon>Coleoptera</taxon>
        <taxon>Polyphaga</taxon>
        <taxon>Cucujiformia</taxon>
        <taxon>Chrysomeloidea</taxon>
        <taxon>Chrysomelidae</taxon>
        <taxon>Chrysomelinae</taxon>
        <taxon>Chrysomelini</taxon>
        <taxon>Phaedon</taxon>
    </lineage>
</organism>
<reference evidence="12" key="2">
    <citation type="submission" date="2022-10" db="EMBL/GenBank/DDBJ databases">
        <authorList>
            <consortium name="ENA_rothamsted_submissions"/>
            <consortium name="culmorum"/>
            <person name="King R."/>
        </authorList>
    </citation>
    <scope>NUCLEOTIDE SEQUENCE</scope>
</reference>
<comment type="pathway">
    <text evidence="2">Energy metabolism; oxidative phosphorylation.</text>
</comment>
<name>A0A9P0GK99_PHACE</name>
<evidence type="ECO:0000256" key="9">
    <source>
        <dbReference type="ARBA" id="ARBA00023136"/>
    </source>
</evidence>
<dbReference type="AlphaFoldDB" id="A0A9P0GK99"/>
<evidence type="ECO:0000256" key="5">
    <source>
        <dbReference type="ARBA" id="ARBA00022792"/>
    </source>
</evidence>
<keyword evidence="9 11" id="KW-0472">Membrane</keyword>
<comment type="similarity">
    <text evidence="3 10">Belongs to the cytochrome c oxidase subunit 6A family.</text>
</comment>
<dbReference type="PANTHER" id="PTHR11504">
    <property type="entry name" value="CYTOCHROME C OXIDASE POLYPEPTIDE VIA"/>
    <property type="match status" value="1"/>
</dbReference>
<evidence type="ECO:0000313" key="13">
    <source>
        <dbReference type="Proteomes" id="UP001153737"/>
    </source>
</evidence>
<dbReference type="EMBL" id="OU896707">
    <property type="protein sequence ID" value="CAH1117267.1"/>
    <property type="molecule type" value="Genomic_DNA"/>
</dbReference>
<evidence type="ECO:0000256" key="3">
    <source>
        <dbReference type="ARBA" id="ARBA00005553"/>
    </source>
</evidence>